<name>A0AAD8N526_9APIA</name>
<proteinExistence type="inferred from homology"/>
<gene>
    <name evidence="9" type="ORF">POM88_006782</name>
</gene>
<dbReference type="GO" id="GO:0071555">
    <property type="term" value="P:cell wall organization"/>
    <property type="evidence" value="ECO:0007669"/>
    <property type="project" value="UniProtKB-KW"/>
</dbReference>
<evidence type="ECO:0000256" key="2">
    <source>
        <dbReference type="ARBA" id="ARBA00008834"/>
    </source>
</evidence>
<dbReference type="Gene3D" id="2.160.20.10">
    <property type="entry name" value="Single-stranded right-handed beta-helix, Pectin lyase-like"/>
    <property type="match status" value="2"/>
</dbReference>
<evidence type="ECO:0000256" key="8">
    <source>
        <dbReference type="RuleBase" id="RU361169"/>
    </source>
</evidence>
<dbReference type="Pfam" id="PF00295">
    <property type="entry name" value="Glyco_hydro_28"/>
    <property type="match status" value="1"/>
</dbReference>
<evidence type="ECO:0008006" key="11">
    <source>
        <dbReference type="Google" id="ProtNLM"/>
    </source>
</evidence>
<accession>A0AAD8N526</accession>
<dbReference type="AlphaFoldDB" id="A0AAD8N526"/>
<reference evidence="9" key="2">
    <citation type="submission" date="2023-05" db="EMBL/GenBank/DDBJ databases">
        <authorList>
            <person name="Schelkunov M.I."/>
        </authorList>
    </citation>
    <scope>NUCLEOTIDE SEQUENCE</scope>
    <source>
        <strain evidence="9">Hsosn_3</strain>
        <tissue evidence="9">Leaf</tissue>
    </source>
</reference>
<dbReference type="SUPFAM" id="SSF51126">
    <property type="entry name" value="Pectin lyase-like"/>
    <property type="match status" value="1"/>
</dbReference>
<organism evidence="9 10">
    <name type="scientific">Heracleum sosnowskyi</name>
    <dbReference type="NCBI Taxonomy" id="360622"/>
    <lineage>
        <taxon>Eukaryota</taxon>
        <taxon>Viridiplantae</taxon>
        <taxon>Streptophyta</taxon>
        <taxon>Embryophyta</taxon>
        <taxon>Tracheophyta</taxon>
        <taxon>Spermatophyta</taxon>
        <taxon>Magnoliopsida</taxon>
        <taxon>eudicotyledons</taxon>
        <taxon>Gunneridae</taxon>
        <taxon>Pentapetalae</taxon>
        <taxon>asterids</taxon>
        <taxon>campanulids</taxon>
        <taxon>Apiales</taxon>
        <taxon>Apiaceae</taxon>
        <taxon>Apioideae</taxon>
        <taxon>apioid superclade</taxon>
        <taxon>Tordylieae</taxon>
        <taxon>Tordyliinae</taxon>
        <taxon>Heracleum</taxon>
    </lineage>
</organism>
<dbReference type="EMBL" id="JAUIZM010000002">
    <property type="protein sequence ID" value="KAK1396919.1"/>
    <property type="molecule type" value="Genomic_DNA"/>
</dbReference>
<comment type="caution">
    <text evidence="9">The sequence shown here is derived from an EMBL/GenBank/DDBJ whole genome shotgun (WGS) entry which is preliminary data.</text>
</comment>
<evidence type="ECO:0000256" key="7">
    <source>
        <dbReference type="ARBA" id="ARBA00023316"/>
    </source>
</evidence>
<keyword evidence="5 8" id="KW-0378">Hydrolase</keyword>
<evidence type="ECO:0000256" key="1">
    <source>
        <dbReference type="ARBA" id="ARBA00004191"/>
    </source>
</evidence>
<keyword evidence="3" id="KW-0134">Cell wall</keyword>
<sequence>MWKGFHSLVLRYPTAFKFNNTLCLINLLQTLLEKLKSQYSNVEGLPPDRILSGNIVAPNNKLEWTGYHIDAWLTFSYVNGLVITGNGLIDGQGSVWWSQPCLHDLPYGRTCKGPSALVFHSCNVPKTSPNTDGINVSASNNVTVKNSYIGTGDDCIAVSGGSSFVNITGISCRPGHGISIGALGKGGHDEVEEIHVRNCTLT</sequence>
<dbReference type="PANTHER" id="PTHR31375">
    <property type="match status" value="1"/>
</dbReference>
<comment type="subcellular location">
    <subcellularLocation>
        <location evidence="1">Secreted</location>
        <location evidence="1">Cell wall</location>
    </subcellularLocation>
</comment>
<protein>
    <recommendedName>
        <fullName evidence="11">Polygalacturonase</fullName>
    </recommendedName>
</protein>
<keyword evidence="10" id="KW-1185">Reference proteome</keyword>
<evidence type="ECO:0000313" key="9">
    <source>
        <dbReference type="EMBL" id="KAK1396919.1"/>
    </source>
</evidence>
<dbReference type="InterPro" id="IPR012334">
    <property type="entry name" value="Pectin_lyas_fold"/>
</dbReference>
<evidence type="ECO:0000256" key="6">
    <source>
        <dbReference type="ARBA" id="ARBA00023295"/>
    </source>
</evidence>
<dbReference type="InterPro" id="IPR011050">
    <property type="entry name" value="Pectin_lyase_fold/virulence"/>
</dbReference>
<dbReference type="Proteomes" id="UP001237642">
    <property type="component" value="Unassembled WGS sequence"/>
</dbReference>
<keyword evidence="6 8" id="KW-0326">Glycosidase</keyword>
<keyword evidence="7" id="KW-0961">Cell wall biogenesis/degradation</keyword>
<comment type="similarity">
    <text evidence="2 8">Belongs to the glycosyl hydrolase 28 family.</text>
</comment>
<evidence type="ECO:0000256" key="4">
    <source>
        <dbReference type="ARBA" id="ARBA00022525"/>
    </source>
</evidence>
<evidence type="ECO:0000256" key="3">
    <source>
        <dbReference type="ARBA" id="ARBA00022512"/>
    </source>
</evidence>
<keyword evidence="4" id="KW-0964">Secreted</keyword>
<dbReference type="GO" id="GO:0004650">
    <property type="term" value="F:polygalacturonase activity"/>
    <property type="evidence" value="ECO:0007669"/>
    <property type="project" value="InterPro"/>
</dbReference>
<dbReference type="GO" id="GO:0005975">
    <property type="term" value="P:carbohydrate metabolic process"/>
    <property type="evidence" value="ECO:0007669"/>
    <property type="project" value="InterPro"/>
</dbReference>
<reference evidence="9" key="1">
    <citation type="submission" date="2023-02" db="EMBL/GenBank/DDBJ databases">
        <title>Genome of toxic invasive species Heracleum sosnowskyi carries increased number of genes despite the absence of recent whole-genome duplications.</title>
        <authorList>
            <person name="Schelkunov M."/>
            <person name="Shtratnikova V."/>
            <person name="Makarenko M."/>
            <person name="Klepikova A."/>
            <person name="Omelchenko D."/>
            <person name="Novikova G."/>
            <person name="Obukhova E."/>
            <person name="Bogdanov V."/>
            <person name="Penin A."/>
            <person name="Logacheva M."/>
        </authorList>
    </citation>
    <scope>NUCLEOTIDE SEQUENCE</scope>
    <source>
        <strain evidence="9">Hsosn_3</strain>
        <tissue evidence="9">Leaf</tissue>
    </source>
</reference>
<evidence type="ECO:0000256" key="5">
    <source>
        <dbReference type="ARBA" id="ARBA00022801"/>
    </source>
</evidence>
<dbReference type="InterPro" id="IPR000743">
    <property type="entry name" value="Glyco_hydro_28"/>
</dbReference>
<evidence type="ECO:0000313" key="10">
    <source>
        <dbReference type="Proteomes" id="UP001237642"/>
    </source>
</evidence>